<dbReference type="InterPro" id="IPR013155">
    <property type="entry name" value="M/V/L/I-tRNA-synth_anticd-bd"/>
</dbReference>
<feature type="short sequence motif" description="'KMSKS' region" evidence="9">
    <location>
        <begin position="584"/>
        <end position="588"/>
    </location>
</feature>
<dbReference type="GO" id="GO:0006429">
    <property type="term" value="P:leucyl-tRNA aminoacylation"/>
    <property type="evidence" value="ECO:0007669"/>
    <property type="project" value="UniProtKB-UniRule"/>
</dbReference>
<dbReference type="PANTHER" id="PTHR43740">
    <property type="entry name" value="LEUCYL-TRNA SYNTHETASE"/>
    <property type="match status" value="1"/>
</dbReference>
<dbReference type="PANTHER" id="PTHR43740:SF2">
    <property type="entry name" value="LEUCINE--TRNA LIGASE, MITOCHONDRIAL"/>
    <property type="match status" value="1"/>
</dbReference>
<dbReference type="InterPro" id="IPR002300">
    <property type="entry name" value="aa-tRNA-synth_Ia"/>
</dbReference>
<evidence type="ECO:0000259" key="13">
    <source>
        <dbReference type="Pfam" id="PF09334"/>
    </source>
</evidence>
<evidence type="ECO:0000256" key="2">
    <source>
        <dbReference type="ARBA" id="ARBA00022490"/>
    </source>
</evidence>
<dbReference type="FunFam" id="1.10.730.10:FF:000002">
    <property type="entry name" value="Leucine--tRNA ligase"/>
    <property type="match status" value="1"/>
</dbReference>
<evidence type="ECO:0000256" key="7">
    <source>
        <dbReference type="ARBA" id="ARBA00023146"/>
    </source>
</evidence>
<dbReference type="GO" id="GO:0005524">
    <property type="term" value="F:ATP binding"/>
    <property type="evidence" value="ECO:0007669"/>
    <property type="project" value="UniProtKB-UniRule"/>
</dbReference>
<dbReference type="Pfam" id="PF09334">
    <property type="entry name" value="tRNA-synt_1g"/>
    <property type="match status" value="1"/>
</dbReference>
<evidence type="ECO:0000313" key="15">
    <source>
        <dbReference type="EMBL" id="OGN06904.1"/>
    </source>
</evidence>
<evidence type="ECO:0000259" key="14">
    <source>
        <dbReference type="Pfam" id="PF13603"/>
    </source>
</evidence>
<feature type="binding site" evidence="9">
    <location>
        <position position="587"/>
    </location>
    <ligand>
        <name>ATP</name>
        <dbReference type="ChEBI" id="CHEBI:30616"/>
    </ligand>
</feature>
<feature type="domain" description="Methionyl/Valyl/Leucyl/Isoleucyl-tRNA synthetase anticodon-binding" evidence="12">
    <location>
        <begin position="668"/>
        <end position="775"/>
    </location>
</feature>
<dbReference type="Pfam" id="PF08264">
    <property type="entry name" value="Anticodon_1"/>
    <property type="match status" value="1"/>
</dbReference>
<dbReference type="CDD" id="cd07958">
    <property type="entry name" value="Anticodon_Ia_Leu_BEm"/>
    <property type="match status" value="1"/>
</dbReference>
<keyword evidence="4 9" id="KW-0547">Nucleotide-binding</keyword>
<dbReference type="InterPro" id="IPR009008">
    <property type="entry name" value="Val/Leu/Ile-tRNA-synth_edit"/>
</dbReference>
<comment type="subcellular location">
    <subcellularLocation>
        <location evidence="9">Cytoplasm</location>
    </subcellularLocation>
</comment>
<dbReference type="GO" id="GO:0002161">
    <property type="term" value="F:aminoacyl-tRNA deacylase activity"/>
    <property type="evidence" value="ECO:0007669"/>
    <property type="project" value="InterPro"/>
</dbReference>
<evidence type="ECO:0000313" key="16">
    <source>
        <dbReference type="Proteomes" id="UP000177605"/>
    </source>
</evidence>
<comment type="catalytic activity">
    <reaction evidence="8 9">
        <text>tRNA(Leu) + L-leucine + ATP = L-leucyl-tRNA(Leu) + AMP + diphosphate</text>
        <dbReference type="Rhea" id="RHEA:11688"/>
        <dbReference type="Rhea" id="RHEA-COMP:9613"/>
        <dbReference type="Rhea" id="RHEA-COMP:9622"/>
        <dbReference type="ChEBI" id="CHEBI:30616"/>
        <dbReference type="ChEBI" id="CHEBI:33019"/>
        <dbReference type="ChEBI" id="CHEBI:57427"/>
        <dbReference type="ChEBI" id="CHEBI:78442"/>
        <dbReference type="ChEBI" id="CHEBI:78494"/>
        <dbReference type="ChEBI" id="CHEBI:456215"/>
        <dbReference type="EC" id="6.1.1.4"/>
    </reaction>
</comment>
<dbReference type="SUPFAM" id="SSF52374">
    <property type="entry name" value="Nucleotidylyl transferase"/>
    <property type="match status" value="1"/>
</dbReference>
<keyword evidence="7 9" id="KW-0030">Aminoacyl-tRNA synthetase</keyword>
<evidence type="ECO:0000259" key="11">
    <source>
        <dbReference type="Pfam" id="PF00133"/>
    </source>
</evidence>
<evidence type="ECO:0000256" key="4">
    <source>
        <dbReference type="ARBA" id="ARBA00022741"/>
    </source>
</evidence>
<dbReference type="EC" id="6.1.1.4" evidence="9"/>
<organism evidence="15 16">
    <name type="scientific">Candidatus Yanofskybacteria bacterium RIFCSPHIGHO2_01_FULL_48_25b</name>
    <dbReference type="NCBI Taxonomy" id="1802672"/>
    <lineage>
        <taxon>Bacteria</taxon>
        <taxon>Candidatus Yanofskyibacteriota</taxon>
    </lineage>
</organism>
<evidence type="ECO:0000256" key="6">
    <source>
        <dbReference type="ARBA" id="ARBA00022917"/>
    </source>
</evidence>
<comment type="caution">
    <text evidence="15">The sequence shown here is derived from an EMBL/GenBank/DDBJ whole genome shotgun (WGS) entry which is preliminary data.</text>
</comment>
<dbReference type="InterPro" id="IPR025709">
    <property type="entry name" value="Leu_tRNA-synth_edit"/>
</dbReference>
<dbReference type="GO" id="GO:0005829">
    <property type="term" value="C:cytosol"/>
    <property type="evidence" value="ECO:0007669"/>
    <property type="project" value="TreeGrafter"/>
</dbReference>
<comment type="similarity">
    <text evidence="1 9 10">Belongs to the class-I aminoacyl-tRNA synthetase family.</text>
</comment>
<evidence type="ECO:0000256" key="8">
    <source>
        <dbReference type="ARBA" id="ARBA00047469"/>
    </source>
</evidence>
<evidence type="ECO:0000256" key="1">
    <source>
        <dbReference type="ARBA" id="ARBA00005594"/>
    </source>
</evidence>
<proteinExistence type="inferred from homology"/>
<dbReference type="FunFam" id="3.40.50.620:FF:000056">
    <property type="entry name" value="Leucine--tRNA ligase"/>
    <property type="match status" value="1"/>
</dbReference>
<evidence type="ECO:0000259" key="12">
    <source>
        <dbReference type="Pfam" id="PF08264"/>
    </source>
</evidence>
<dbReference type="CDD" id="cd00812">
    <property type="entry name" value="LeuRS_core"/>
    <property type="match status" value="1"/>
</dbReference>
<reference evidence="15 16" key="1">
    <citation type="journal article" date="2016" name="Nat. Commun.">
        <title>Thousands of microbial genomes shed light on interconnected biogeochemical processes in an aquifer system.</title>
        <authorList>
            <person name="Anantharaman K."/>
            <person name="Brown C.T."/>
            <person name="Hug L.A."/>
            <person name="Sharon I."/>
            <person name="Castelle C.J."/>
            <person name="Probst A.J."/>
            <person name="Thomas B.C."/>
            <person name="Singh A."/>
            <person name="Wilkins M.J."/>
            <person name="Karaoz U."/>
            <person name="Brodie E.L."/>
            <person name="Williams K.H."/>
            <person name="Hubbard S.S."/>
            <person name="Banfield J.F."/>
        </authorList>
    </citation>
    <scope>NUCLEOTIDE SEQUENCE [LARGE SCALE GENOMIC DNA]</scope>
</reference>
<evidence type="ECO:0000256" key="5">
    <source>
        <dbReference type="ARBA" id="ARBA00022840"/>
    </source>
</evidence>
<keyword evidence="6 9" id="KW-0648">Protein biosynthesis</keyword>
<dbReference type="InterPro" id="IPR015413">
    <property type="entry name" value="Methionyl/Leucyl_tRNA_Synth"/>
</dbReference>
<dbReference type="SUPFAM" id="SSF47323">
    <property type="entry name" value="Anticodon-binding domain of a subclass of class I aminoacyl-tRNA synthetases"/>
    <property type="match status" value="1"/>
</dbReference>
<dbReference type="PRINTS" id="PR00985">
    <property type="entry name" value="TRNASYNTHLEU"/>
</dbReference>
<keyword evidence="3 9" id="KW-0436">Ligase</keyword>
<dbReference type="Proteomes" id="UP000177605">
    <property type="component" value="Unassembled WGS sequence"/>
</dbReference>
<evidence type="ECO:0000256" key="9">
    <source>
        <dbReference type="HAMAP-Rule" id="MF_00049"/>
    </source>
</evidence>
<feature type="short sequence motif" description="'HIGH' region" evidence="9">
    <location>
        <begin position="41"/>
        <end position="51"/>
    </location>
</feature>
<name>A0A1F8F185_9BACT</name>
<dbReference type="SUPFAM" id="SSF50677">
    <property type="entry name" value="ValRS/IleRS/LeuRS editing domain"/>
    <property type="match status" value="1"/>
</dbReference>
<dbReference type="InterPro" id="IPR009080">
    <property type="entry name" value="tRNAsynth_Ia_anticodon-bd"/>
</dbReference>
<dbReference type="Gene3D" id="1.10.730.10">
    <property type="entry name" value="Isoleucyl-tRNA Synthetase, Domain 1"/>
    <property type="match status" value="1"/>
</dbReference>
<dbReference type="GO" id="GO:0004823">
    <property type="term" value="F:leucine-tRNA ligase activity"/>
    <property type="evidence" value="ECO:0007669"/>
    <property type="project" value="UniProtKB-UniRule"/>
</dbReference>
<dbReference type="Gene3D" id="3.40.50.620">
    <property type="entry name" value="HUPs"/>
    <property type="match status" value="2"/>
</dbReference>
<dbReference type="InterPro" id="IPR002302">
    <property type="entry name" value="Leu-tRNA-ligase"/>
</dbReference>
<keyword evidence="5 9" id="KW-0067">ATP-binding</keyword>
<dbReference type="EMBL" id="MGJM01000008">
    <property type="protein sequence ID" value="OGN06904.1"/>
    <property type="molecule type" value="Genomic_DNA"/>
</dbReference>
<dbReference type="AlphaFoldDB" id="A0A1F8F185"/>
<feature type="domain" description="Aminoacyl-tRNA synthetase class Ia" evidence="11">
    <location>
        <begin position="420"/>
        <end position="622"/>
    </location>
</feature>
<dbReference type="NCBIfam" id="TIGR00396">
    <property type="entry name" value="leuS_bact"/>
    <property type="match status" value="1"/>
</dbReference>
<feature type="domain" description="Leucyl-tRNA synthetase editing" evidence="14">
    <location>
        <begin position="219"/>
        <end position="407"/>
    </location>
</feature>
<dbReference type="Pfam" id="PF13603">
    <property type="entry name" value="tRNA-synt_1_2"/>
    <property type="match status" value="1"/>
</dbReference>
<evidence type="ECO:0000256" key="3">
    <source>
        <dbReference type="ARBA" id="ARBA00022598"/>
    </source>
</evidence>
<feature type="domain" description="Methionyl/Leucyl tRNA synthetase" evidence="13">
    <location>
        <begin position="39"/>
        <end position="180"/>
    </location>
</feature>
<protein>
    <recommendedName>
        <fullName evidence="9">Leucine--tRNA ligase</fullName>
        <ecNumber evidence="9">6.1.1.4</ecNumber>
    </recommendedName>
    <alternativeName>
        <fullName evidence="9">Leucyl-tRNA synthetase</fullName>
        <shortName evidence="9">LeuRS</shortName>
    </alternativeName>
</protein>
<dbReference type="Pfam" id="PF00133">
    <property type="entry name" value="tRNA-synt_1"/>
    <property type="match status" value="1"/>
</dbReference>
<accession>A0A1F8F185</accession>
<gene>
    <name evidence="9" type="primary">leuS</name>
    <name evidence="15" type="ORF">A2669_02185</name>
</gene>
<keyword evidence="2 9" id="KW-0963">Cytoplasm</keyword>
<dbReference type="HAMAP" id="MF_00049_B">
    <property type="entry name" value="Leu_tRNA_synth_B"/>
    <property type="match status" value="1"/>
</dbReference>
<dbReference type="FunFam" id="3.40.50.620:FF:000003">
    <property type="entry name" value="Leucine--tRNA ligase"/>
    <property type="match status" value="1"/>
</dbReference>
<sequence>MKYNPSKTESKWQKYWEKNKFYETPDFAPRKNNFMLLAEFPYTSGNLHMGHWFTYSVTDIYARYLRMNGYNVMYPIGFDAFGLPAENAAINKGSTPEKWTKANIKNMTKQLKTIGAVFDWKRVVDTSDPDYYKWTQWIFLKLYEKGLAYRGKTSVNWCPKDKTVLANEQVVDGRCERCDTPVEQRELTQWMFKITAFADALLEDMKNLDWPEDTKAAQQNWIGKSQGINIDYKIEGLDEKITVYTTRPDTNFGATFIVVAPDSKFVKENSDSFSDKEETRKYLEESRKKSDLERISEGRKKTGVFTGLYAINNLTEKRMPIYISDFVLATVGTGVVVGVPGHDVRDFEFAKEKKLEIVRVVVGSDGDTSPITAAEQVQEETGTMINSGFLNGLEIHEATEKIMDYLEEKGWGKRAVNYRLHDWILSRQRYWGAPIPMINCPTCGYQPVPEKDLPVKLPKLDDFMPVEGGKSPLARAEKWVKVKCPACGGDAERETDTMDTFVDSSWYFIRYADPDNKESLADKKKMAAWLPVPMYIGGREHNTMHLLYSRFATKALNSMGVVEFPEPFLSRINHGVIMGPDGKRMSKSRGNVVDPDAEVKNFGADAVRMNFAFLGPFEQDYAWNSQSIIGIERFLNRIWRKLTTNDQPACRPGRRPTTEDKKVQLAVARAVKNVGGSIKARKFNVGVSELMKLLNEVESQSLSVVSHELFVKLLAPFAPHLAEELWIEVLGHKESVHLEPWPEYDEKLLAEETVTLVIQVNGKTKEKLDVKQGLTEAEAKDLVLANEKVQEALSGREIKKFIYVQDRLVNLAV</sequence>
<dbReference type="InterPro" id="IPR014729">
    <property type="entry name" value="Rossmann-like_a/b/a_fold"/>
</dbReference>
<evidence type="ECO:0000256" key="10">
    <source>
        <dbReference type="RuleBase" id="RU363039"/>
    </source>
</evidence>